<evidence type="ECO:0000256" key="4">
    <source>
        <dbReference type="ARBA" id="ARBA00010617"/>
    </source>
</evidence>
<dbReference type="RefSeq" id="XP_060332587.1">
    <property type="nucleotide sequence ID" value="XM_060481250.1"/>
</dbReference>
<feature type="binding site" description="axial binding residue" evidence="13">
    <location>
        <position position="470"/>
    </location>
    <ligand>
        <name>heme</name>
        <dbReference type="ChEBI" id="CHEBI:30413"/>
    </ligand>
    <ligandPart>
        <name>Fe</name>
        <dbReference type="ChEBI" id="CHEBI:18248"/>
    </ligandPart>
</feature>
<dbReference type="GO" id="GO:0016020">
    <property type="term" value="C:membrane"/>
    <property type="evidence" value="ECO:0007669"/>
    <property type="project" value="UniProtKB-SubCell"/>
</dbReference>
<comment type="subcellular location">
    <subcellularLocation>
        <location evidence="2">Membrane</location>
    </subcellularLocation>
</comment>
<evidence type="ECO:0000256" key="5">
    <source>
        <dbReference type="ARBA" id="ARBA00022617"/>
    </source>
</evidence>
<keyword evidence="11 14" id="KW-0503">Monooxygenase</keyword>
<dbReference type="SUPFAM" id="SSF48264">
    <property type="entry name" value="Cytochrome P450"/>
    <property type="match status" value="1"/>
</dbReference>
<dbReference type="PRINTS" id="PR00463">
    <property type="entry name" value="EP450I"/>
</dbReference>
<evidence type="ECO:0000256" key="3">
    <source>
        <dbReference type="ARBA" id="ARBA00004721"/>
    </source>
</evidence>
<evidence type="ECO:0000256" key="8">
    <source>
        <dbReference type="ARBA" id="ARBA00022989"/>
    </source>
</evidence>
<keyword evidence="9 14" id="KW-0560">Oxidoreductase</keyword>
<evidence type="ECO:0000313" key="16">
    <source>
        <dbReference type="EMBL" id="KAK0460548.1"/>
    </source>
</evidence>
<evidence type="ECO:0000256" key="12">
    <source>
        <dbReference type="ARBA" id="ARBA00023136"/>
    </source>
</evidence>
<dbReference type="PRINTS" id="PR00385">
    <property type="entry name" value="P450"/>
</dbReference>
<sequence length="537" mass="60766">MASITISSTVAIICLSFLVNFLLRWTRKSIRIRGPPNPSFLLGHEWMRRHQNNHGDLEMDWFRKYGAVYRTSGCFAQDILMVSDPKALHHMFHSSDYRFIKTRDTIFVLDLLLGQGILSVQGEKHQHQRKVLSIAFSSAQLHQSLPMLQSCGARLVERLKDISDDHTGAINVLEWTRKVALDIVGTASFRYHFGMLDGEHSELGAAVTNLLGDAQINPSTKELYIRSLWRYLPDRVLKIMKDRMASRESTRFTLFGRTAKVVAKQIFQERLPVVAGQADLSEKDIVSLLAKSHLSDDEKDKMTDDEILSQLATFIFAGHETTASTLAWFLYELSSHPEHQARIREEIEACQGQISSLANYDSMSFLNAAIKEVLRLHPTIHSLVRMPSRDEVLPLAEPIRTQDGRTLNEVPVSKGQTVIASLYVYNRMPSIWGKDAGQWNPERFLDNDKKQGPLGVYANLMTFSTGARSCLGWRFAVMEIQVVIVELLRIFEFSLPKDGSVMREYPGSQMVIPLVSGKTNEGAQVPLHVKVVERSTQ</sequence>
<evidence type="ECO:0000256" key="13">
    <source>
        <dbReference type="PIRSR" id="PIRSR602401-1"/>
    </source>
</evidence>
<dbReference type="InterPro" id="IPR002401">
    <property type="entry name" value="Cyt_P450_E_grp-I"/>
</dbReference>
<dbReference type="PANTHER" id="PTHR24305:SF166">
    <property type="entry name" value="CYTOCHROME P450 12A4, MITOCHONDRIAL-RELATED"/>
    <property type="match status" value="1"/>
</dbReference>
<dbReference type="InterPro" id="IPR050121">
    <property type="entry name" value="Cytochrome_P450_monoxygenase"/>
</dbReference>
<dbReference type="GO" id="GO:0020037">
    <property type="term" value="F:heme binding"/>
    <property type="evidence" value="ECO:0007669"/>
    <property type="project" value="InterPro"/>
</dbReference>
<dbReference type="GeneID" id="85364798"/>
<dbReference type="EMBL" id="JAUEPS010000012">
    <property type="protein sequence ID" value="KAK0460548.1"/>
    <property type="molecule type" value="Genomic_DNA"/>
</dbReference>
<name>A0AA39N7P5_ARMTA</name>
<evidence type="ECO:0000256" key="10">
    <source>
        <dbReference type="ARBA" id="ARBA00023004"/>
    </source>
</evidence>
<dbReference type="GO" id="GO:0016705">
    <property type="term" value="F:oxidoreductase activity, acting on paired donors, with incorporation or reduction of molecular oxygen"/>
    <property type="evidence" value="ECO:0007669"/>
    <property type="project" value="InterPro"/>
</dbReference>
<keyword evidence="7 13" id="KW-0479">Metal-binding</keyword>
<dbReference type="InterPro" id="IPR017972">
    <property type="entry name" value="Cyt_P450_CS"/>
</dbReference>
<dbReference type="AlphaFoldDB" id="A0AA39N7P5"/>
<evidence type="ECO:0000256" key="2">
    <source>
        <dbReference type="ARBA" id="ARBA00004370"/>
    </source>
</evidence>
<gene>
    <name evidence="16" type="ORF">EV420DRAFT_215595</name>
</gene>
<evidence type="ECO:0000256" key="11">
    <source>
        <dbReference type="ARBA" id="ARBA00023033"/>
    </source>
</evidence>
<dbReference type="Pfam" id="PF00067">
    <property type="entry name" value="p450"/>
    <property type="match status" value="1"/>
</dbReference>
<keyword evidence="6 15" id="KW-0812">Transmembrane</keyword>
<keyword evidence="17" id="KW-1185">Reference proteome</keyword>
<protein>
    <submittedName>
        <fullName evidence="16">Cytochrome P450</fullName>
    </submittedName>
</protein>
<dbReference type="PROSITE" id="PS00086">
    <property type="entry name" value="CYTOCHROME_P450"/>
    <property type="match status" value="1"/>
</dbReference>
<comment type="cofactor">
    <cofactor evidence="1 13">
        <name>heme</name>
        <dbReference type="ChEBI" id="CHEBI:30413"/>
    </cofactor>
</comment>
<feature type="transmembrane region" description="Helical" evidence="15">
    <location>
        <begin position="6"/>
        <end position="23"/>
    </location>
</feature>
<dbReference type="Proteomes" id="UP001175211">
    <property type="component" value="Unassembled WGS sequence"/>
</dbReference>
<evidence type="ECO:0000256" key="15">
    <source>
        <dbReference type="SAM" id="Phobius"/>
    </source>
</evidence>
<organism evidence="16 17">
    <name type="scientific">Armillaria tabescens</name>
    <name type="common">Ringless honey mushroom</name>
    <name type="synonym">Agaricus tabescens</name>
    <dbReference type="NCBI Taxonomy" id="1929756"/>
    <lineage>
        <taxon>Eukaryota</taxon>
        <taxon>Fungi</taxon>
        <taxon>Dikarya</taxon>
        <taxon>Basidiomycota</taxon>
        <taxon>Agaricomycotina</taxon>
        <taxon>Agaricomycetes</taxon>
        <taxon>Agaricomycetidae</taxon>
        <taxon>Agaricales</taxon>
        <taxon>Marasmiineae</taxon>
        <taxon>Physalacriaceae</taxon>
        <taxon>Desarmillaria</taxon>
    </lineage>
</organism>
<evidence type="ECO:0000256" key="1">
    <source>
        <dbReference type="ARBA" id="ARBA00001971"/>
    </source>
</evidence>
<dbReference type="GO" id="GO:0005506">
    <property type="term" value="F:iron ion binding"/>
    <property type="evidence" value="ECO:0007669"/>
    <property type="project" value="InterPro"/>
</dbReference>
<comment type="similarity">
    <text evidence="4 14">Belongs to the cytochrome P450 family.</text>
</comment>
<evidence type="ECO:0000313" key="17">
    <source>
        <dbReference type="Proteomes" id="UP001175211"/>
    </source>
</evidence>
<dbReference type="GO" id="GO:0004497">
    <property type="term" value="F:monooxygenase activity"/>
    <property type="evidence" value="ECO:0007669"/>
    <property type="project" value="UniProtKB-KW"/>
</dbReference>
<evidence type="ECO:0000256" key="9">
    <source>
        <dbReference type="ARBA" id="ARBA00023002"/>
    </source>
</evidence>
<dbReference type="Gene3D" id="1.10.630.10">
    <property type="entry name" value="Cytochrome P450"/>
    <property type="match status" value="1"/>
</dbReference>
<evidence type="ECO:0000256" key="7">
    <source>
        <dbReference type="ARBA" id="ARBA00022723"/>
    </source>
</evidence>
<keyword evidence="5 13" id="KW-0349">Heme</keyword>
<accession>A0AA39N7P5</accession>
<keyword evidence="8 15" id="KW-1133">Transmembrane helix</keyword>
<comment type="caution">
    <text evidence="16">The sequence shown here is derived from an EMBL/GenBank/DDBJ whole genome shotgun (WGS) entry which is preliminary data.</text>
</comment>
<dbReference type="PANTHER" id="PTHR24305">
    <property type="entry name" value="CYTOCHROME P450"/>
    <property type="match status" value="1"/>
</dbReference>
<reference evidence="16" key="1">
    <citation type="submission" date="2023-06" db="EMBL/GenBank/DDBJ databases">
        <authorList>
            <consortium name="Lawrence Berkeley National Laboratory"/>
            <person name="Ahrendt S."/>
            <person name="Sahu N."/>
            <person name="Indic B."/>
            <person name="Wong-Bajracharya J."/>
            <person name="Merenyi Z."/>
            <person name="Ke H.-M."/>
            <person name="Monk M."/>
            <person name="Kocsube S."/>
            <person name="Drula E."/>
            <person name="Lipzen A."/>
            <person name="Balint B."/>
            <person name="Henrissat B."/>
            <person name="Andreopoulos B."/>
            <person name="Martin F.M."/>
            <person name="Harder C.B."/>
            <person name="Rigling D."/>
            <person name="Ford K.L."/>
            <person name="Foster G.D."/>
            <person name="Pangilinan J."/>
            <person name="Papanicolaou A."/>
            <person name="Barry K."/>
            <person name="LaButti K."/>
            <person name="Viragh M."/>
            <person name="Koriabine M."/>
            <person name="Yan M."/>
            <person name="Riley R."/>
            <person name="Champramary S."/>
            <person name="Plett K.L."/>
            <person name="Tsai I.J."/>
            <person name="Slot J."/>
            <person name="Sipos G."/>
            <person name="Plett J."/>
            <person name="Nagy L.G."/>
            <person name="Grigoriev I.V."/>
        </authorList>
    </citation>
    <scope>NUCLEOTIDE SEQUENCE</scope>
    <source>
        <strain evidence="16">CCBAS 213</strain>
    </source>
</reference>
<keyword evidence="10 13" id="KW-0408">Iron</keyword>
<comment type="pathway">
    <text evidence="3">Secondary metabolite biosynthesis; terpenoid biosynthesis.</text>
</comment>
<evidence type="ECO:0000256" key="14">
    <source>
        <dbReference type="RuleBase" id="RU000461"/>
    </source>
</evidence>
<evidence type="ECO:0000256" key="6">
    <source>
        <dbReference type="ARBA" id="ARBA00022692"/>
    </source>
</evidence>
<proteinExistence type="inferred from homology"/>
<dbReference type="InterPro" id="IPR036396">
    <property type="entry name" value="Cyt_P450_sf"/>
</dbReference>
<dbReference type="InterPro" id="IPR001128">
    <property type="entry name" value="Cyt_P450"/>
</dbReference>
<keyword evidence="12 15" id="KW-0472">Membrane</keyword>